<evidence type="ECO:0000313" key="2">
    <source>
        <dbReference type="EMBL" id="SPO02431.1"/>
    </source>
</evidence>
<name>A0AAE8SV85_9PEZI</name>
<protein>
    <submittedName>
        <fullName evidence="2">Uncharacterized protein</fullName>
    </submittedName>
</protein>
<feature type="region of interest" description="Disordered" evidence="1">
    <location>
        <begin position="1"/>
        <end position="95"/>
    </location>
</feature>
<dbReference type="EMBL" id="ONZQ02000006">
    <property type="protein sequence ID" value="SPO02431.1"/>
    <property type="molecule type" value="Genomic_DNA"/>
</dbReference>
<gene>
    <name evidence="2" type="ORF">DNG_05104</name>
</gene>
<evidence type="ECO:0000313" key="3">
    <source>
        <dbReference type="Proteomes" id="UP001187682"/>
    </source>
</evidence>
<feature type="compositionally biased region" description="Polar residues" evidence="1">
    <location>
        <begin position="72"/>
        <end position="86"/>
    </location>
</feature>
<keyword evidence="3" id="KW-1185">Reference proteome</keyword>
<proteinExistence type="predicted"/>
<organism evidence="2 3">
    <name type="scientific">Cephalotrichum gorgonifer</name>
    <dbReference type="NCBI Taxonomy" id="2041049"/>
    <lineage>
        <taxon>Eukaryota</taxon>
        <taxon>Fungi</taxon>
        <taxon>Dikarya</taxon>
        <taxon>Ascomycota</taxon>
        <taxon>Pezizomycotina</taxon>
        <taxon>Sordariomycetes</taxon>
        <taxon>Hypocreomycetidae</taxon>
        <taxon>Microascales</taxon>
        <taxon>Microascaceae</taxon>
        <taxon>Cephalotrichum</taxon>
    </lineage>
</organism>
<comment type="caution">
    <text evidence="2">The sequence shown here is derived from an EMBL/GenBank/DDBJ whole genome shotgun (WGS) entry which is preliminary data.</text>
</comment>
<dbReference type="Proteomes" id="UP001187682">
    <property type="component" value="Unassembled WGS sequence"/>
</dbReference>
<feature type="compositionally biased region" description="Basic residues" evidence="1">
    <location>
        <begin position="41"/>
        <end position="54"/>
    </location>
</feature>
<sequence>MRDLHYLPPIRNLRSDQADPREGYRTATPGFTDRLNPSPRIFRRRRRRRGHRRGLYQQQAQNTVPPGPQRPLLNSSVEPHPENSNIGLEEEQNNRRVHFALSGAQNKTPRDGLEERIGRLDIDGTKKKCVGQRFRSWVSKGW</sequence>
<evidence type="ECO:0000256" key="1">
    <source>
        <dbReference type="SAM" id="MobiDB-lite"/>
    </source>
</evidence>
<accession>A0AAE8SV85</accession>
<dbReference type="AlphaFoldDB" id="A0AAE8SV85"/>
<reference evidence="2" key="1">
    <citation type="submission" date="2018-03" db="EMBL/GenBank/DDBJ databases">
        <authorList>
            <person name="Guldener U."/>
        </authorList>
    </citation>
    <scope>NUCLEOTIDE SEQUENCE</scope>
</reference>
<feature type="compositionally biased region" description="Basic and acidic residues" evidence="1">
    <location>
        <begin position="13"/>
        <end position="24"/>
    </location>
</feature>